<organism evidence="9 10">
    <name type="scientific">Candidatus Kapaibacterium thiocyanatum</name>
    <dbReference type="NCBI Taxonomy" id="1895771"/>
    <lineage>
        <taxon>Bacteria</taxon>
        <taxon>Pseudomonadati</taxon>
        <taxon>Candidatus Kapaibacteriota</taxon>
        <taxon>Candidatus Kapaibacteriia</taxon>
        <taxon>Candidatus Kapaibacteriales</taxon>
        <taxon>Candidatus Kapaibacteriaceae</taxon>
        <taxon>Candidatus Kapaibacterium</taxon>
    </lineage>
</organism>
<feature type="transmembrane region" description="Helical" evidence="7">
    <location>
        <begin position="52"/>
        <end position="70"/>
    </location>
</feature>
<evidence type="ECO:0000256" key="4">
    <source>
        <dbReference type="ARBA" id="ARBA00022692"/>
    </source>
</evidence>
<dbReference type="SUPFAM" id="SSF103473">
    <property type="entry name" value="MFS general substrate transporter"/>
    <property type="match status" value="1"/>
</dbReference>
<sequence>MSMSATMKATRKEWIGLAVIALPCLLYSMDLTILNLALPAISADLHPSASQILWIVDIYGFMVSGWLITMGTLGDIIGRRKLLLIGAALFGLASIAAAFSDSAAMLITMRALLGVAGATVAPSTLSLIRNMFHDDKERTFAISIWITSYSVGGVLGPLAGGLLLEHYHWSAAFLAGVPIMLLLLVTGPYLLPEYRNPDAQRLDIPSTLLSITSILSLVYALKSTAEHGMSILAAAVLGAGVILGLVFLRRQRHIPVPMLDLKLFRSRSFTLYLAAYMLCFFCMFAVFVFLYQYVQLVCGLTPLESGVYTLPAFILSIVGSLGVSHMLRWFSVRTLMVGGLLMATTGVVLLLFAGADGDIALVVTAQSFLVFGITPFAALATDSIVGSAPAERSGAAAALSETCAELGGAIGIAVLGSLGMIVYRTQVMAHHGLPAATAHSLNEAMAVAKTVEEPLASSIRTISSAAFTEALQTIAAVATALLGLCAIVIYFTSKRTTSMSMDVVEQHE</sequence>
<comment type="subcellular location">
    <subcellularLocation>
        <location evidence="1">Cell membrane</location>
        <topology evidence="1">Multi-pass membrane protein</topology>
    </subcellularLocation>
</comment>
<evidence type="ECO:0000256" key="3">
    <source>
        <dbReference type="ARBA" id="ARBA00022475"/>
    </source>
</evidence>
<comment type="caution">
    <text evidence="9">The sequence shown here is derived from an EMBL/GenBank/DDBJ whole genome shotgun (WGS) entry which is preliminary data.</text>
</comment>
<dbReference type="CDD" id="cd17321">
    <property type="entry name" value="MFS_MMR_MDR_like"/>
    <property type="match status" value="1"/>
</dbReference>
<feature type="transmembrane region" description="Helical" evidence="7">
    <location>
        <begin position="306"/>
        <end position="323"/>
    </location>
</feature>
<keyword evidence="2" id="KW-0813">Transport</keyword>
<protein>
    <submittedName>
        <fullName evidence="9">MFS transporter</fullName>
    </submittedName>
</protein>
<feature type="transmembrane region" description="Helical" evidence="7">
    <location>
        <begin position="402"/>
        <end position="423"/>
    </location>
</feature>
<evidence type="ECO:0000313" key="10">
    <source>
        <dbReference type="Proteomes" id="UP000184233"/>
    </source>
</evidence>
<dbReference type="GO" id="GO:0022857">
    <property type="term" value="F:transmembrane transporter activity"/>
    <property type="evidence" value="ECO:0007669"/>
    <property type="project" value="InterPro"/>
</dbReference>
<dbReference type="Gene3D" id="1.20.1720.10">
    <property type="entry name" value="Multidrug resistance protein D"/>
    <property type="match status" value="1"/>
</dbReference>
<feature type="transmembrane region" description="Helical" evidence="7">
    <location>
        <begin position="470"/>
        <end position="491"/>
    </location>
</feature>
<evidence type="ECO:0000256" key="6">
    <source>
        <dbReference type="ARBA" id="ARBA00023136"/>
    </source>
</evidence>
<dbReference type="PROSITE" id="PS50850">
    <property type="entry name" value="MFS"/>
    <property type="match status" value="1"/>
</dbReference>
<reference evidence="9 10" key="1">
    <citation type="submission" date="2016-09" db="EMBL/GenBank/DDBJ databases">
        <title>Genome-resolved meta-omics ties microbial dynamics to process performance in biotechnology for thiocyanate degradation.</title>
        <authorList>
            <person name="Kantor R.S."/>
            <person name="Huddy R.J."/>
            <person name="Iyer R."/>
            <person name="Thomas B.C."/>
            <person name="Brown C.T."/>
            <person name="Anantharaman K."/>
            <person name="Tringe S."/>
            <person name="Hettich R.L."/>
            <person name="Harrison S.T."/>
            <person name="Banfield J.F."/>
        </authorList>
    </citation>
    <scope>NUCLEOTIDE SEQUENCE [LARGE SCALE GENOMIC DNA]</scope>
    <source>
        <strain evidence="9">59-99</strain>
    </source>
</reference>
<dbReference type="GO" id="GO:0005886">
    <property type="term" value="C:plasma membrane"/>
    <property type="evidence" value="ECO:0007669"/>
    <property type="project" value="UniProtKB-SubCell"/>
</dbReference>
<evidence type="ECO:0000256" key="1">
    <source>
        <dbReference type="ARBA" id="ARBA00004651"/>
    </source>
</evidence>
<feature type="transmembrane region" description="Helical" evidence="7">
    <location>
        <begin position="169"/>
        <end position="190"/>
    </location>
</feature>
<keyword evidence="4 7" id="KW-0812">Transmembrane</keyword>
<proteinExistence type="predicted"/>
<feature type="transmembrane region" description="Helical" evidence="7">
    <location>
        <begin position="359"/>
        <end position="381"/>
    </location>
</feature>
<feature type="transmembrane region" description="Helical" evidence="7">
    <location>
        <begin position="105"/>
        <end position="128"/>
    </location>
</feature>
<feature type="domain" description="Major facilitator superfamily (MFS) profile" evidence="8">
    <location>
        <begin position="16"/>
        <end position="497"/>
    </location>
</feature>
<dbReference type="InterPro" id="IPR020846">
    <property type="entry name" value="MFS_dom"/>
</dbReference>
<dbReference type="EMBL" id="MKVH01000008">
    <property type="protein sequence ID" value="OJX59944.1"/>
    <property type="molecule type" value="Genomic_DNA"/>
</dbReference>
<keyword evidence="5 7" id="KW-1133">Transmembrane helix</keyword>
<feature type="transmembrane region" description="Helical" evidence="7">
    <location>
        <begin position="269"/>
        <end position="294"/>
    </location>
</feature>
<evidence type="ECO:0000256" key="5">
    <source>
        <dbReference type="ARBA" id="ARBA00022989"/>
    </source>
</evidence>
<dbReference type="AlphaFoldDB" id="A0A1M3L3K4"/>
<evidence type="ECO:0000256" key="2">
    <source>
        <dbReference type="ARBA" id="ARBA00022448"/>
    </source>
</evidence>
<keyword evidence="6 7" id="KW-0472">Membrane</keyword>
<feature type="transmembrane region" description="Helical" evidence="7">
    <location>
        <begin position="335"/>
        <end position="353"/>
    </location>
</feature>
<evidence type="ECO:0000313" key="9">
    <source>
        <dbReference type="EMBL" id="OJX59944.1"/>
    </source>
</evidence>
<feature type="transmembrane region" description="Helical" evidence="7">
    <location>
        <begin position="140"/>
        <end position="163"/>
    </location>
</feature>
<dbReference type="Proteomes" id="UP000184233">
    <property type="component" value="Unassembled WGS sequence"/>
</dbReference>
<accession>A0A1M3L3K4</accession>
<keyword evidence="3" id="KW-1003">Cell membrane</keyword>
<dbReference type="PANTHER" id="PTHR42718:SF47">
    <property type="entry name" value="METHYL VIOLOGEN RESISTANCE PROTEIN SMVA"/>
    <property type="match status" value="1"/>
</dbReference>
<dbReference type="InterPro" id="IPR036259">
    <property type="entry name" value="MFS_trans_sf"/>
</dbReference>
<dbReference type="STRING" id="1895771.BGO89_08075"/>
<dbReference type="Gene3D" id="1.20.1250.20">
    <property type="entry name" value="MFS general substrate transporter like domains"/>
    <property type="match status" value="1"/>
</dbReference>
<name>A0A1M3L3K4_9BACT</name>
<gene>
    <name evidence="9" type="ORF">BGO89_08075</name>
</gene>
<evidence type="ECO:0000259" key="8">
    <source>
        <dbReference type="PROSITE" id="PS50850"/>
    </source>
</evidence>
<feature type="transmembrane region" description="Helical" evidence="7">
    <location>
        <begin position="202"/>
        <end position="221"/>
    </location>
</feature>
<dbReference type="PANTHER" id="PTHR42718">
    <property type="entry name" value="MAJOR FACILITATOR SUPERFAMILY MULTIDRUG TRANSPORTER MFSC"/>
    <property type="match status" value="1"/>
</dbReference>
<evidence type="ECO:0000256" key="7">
    <source>
        <dbReference type="SAM" id="Phobius"/>
    </source>
</evidence>
<feature type="transmembrane region" description="Helical" evidence="7">
    <location>
        <begin position="82"/>
        <end position="99"/>
    </location>
</feature>
<dbReference type="InterPro" id="IPR011701">
    <property type="entry name" value="MFS"/>
</dbReference>
<feature type="transmembrane region" description="Helical" evidence="7">
    <location>
        <begin position="227"/>
        <end position="248"/>
    </location>
</feature>
<dbReference type="Pfam" id="PF07690">
    <property type="entry name" value="MFS_1"/>
    <property type="match status" value="1"/>
</dbReference>